<dbReference type="PANTHER" id="PTHR10155:SF0">
    <property type="entry name" value="SUPPRESSOR OF CYTOKINE SIGNALING AT 36E, ISOFORM D"/>
    <property type="match status" value="1"/>
</dbReference>
<dbReference type="GO" id="GO:0046854">
    <property type="term" value="P:phosphatidylinositol phosphate biosynthetic process"/>
    <property type="evidence" value="ECO:0007669"/>
    <property type="project" value="TreeGrafter"/>
</dbReference>
<sequence>MKWLAKLKLKDGVMPVNADKHKRHTRQKSATANSFCPFSSTVNESSDDEESFLDTPIEIKSTPSARRLASFDAGYKAAIGRLPASNDQSNRNPLDLPAGPSSQKPVETLASTTATTAVAPVHSTVECTHVLVPDLDSIVAAPYYWGQMDRYEAEAVLDGKPEGTFLLRDSAQINYLFSVSFRRYSRTLHARIEHLNGVYSFDVHDASYYQAKTIQELVKRYKDPKQCLFYEPQLVTPLPRNEVFDLKHLCRSVIASNTSYEDVSFLPLPTSLKKYVREYHYKHPLRVTNFDV</sequence>
<evidence type="ECO:0000256" key="2">
    <source>
        <dbReference type="ARBA" id="ARBA00022700"/>
    </source>
</evidence>
<dbReference type="SUPFAM" id="SSF55550">
    <property type="entry name" value="SH2 domain"/>
    <property type="match status" value="1"/>
</dbReference>
<dbReference type="InterPro" id="IPR036036">
    <property type="entry name" value="SOCS_box-like_dom_sf"/>
</dbReference>
<dbReference type="Proteomes" id="UP000492821">
    <property type="component" value="Unassembled WGS sequence"/>
</dbReference>
<organism evidence="9 10">
    <name type="scientific">Panagrellus redivivus</name>
    <name type="common">Microworm</name>
    <dbReference type="NCBI Taxonomy" id="6233"/>
    <lineage>
        <taxon>Eukaryota</taxon>
        <taxon>Metazoa</taxon>
        <taxon>Ecdysozoa</taxon>
        <taxon>Nematoda</taxon>
        <taxon>Chromadorea</taxon>
        <taxon>Rhabditida</taxon>
        <taxon>Tylenchina</taxon>
        <taxon>Panagrolaimomorpha</taxon>
        <taxon>Panagrolaimoidea</taxon>
        <taxon>Panagrolaimidae</taxon>
        <taxon>Panagrellus</taxon>
    </lineage>
</organism>
<name>A0A7E4VLX0_PANRE</name>
<feature type="region of interest" description="Disordered" evidence="6">
    <location>
        <begin position="82"/>
        <end position="105"/>
    </location>
</feature>
<feature type="compositionally biased region" description="Polar residues" evidence="6">
    <location>
        <begin position="28"/>
        <end position="44"/>
    </location>
</feature>
<proteinExistence type="predicted"/>
<dbReference type="InterPro" id="IPR036860">
    <property type="entry name" value="SH2_dom_sf"/>
</dbReference>
<dbReference type="AlphaFoldDB" id="A0A7E4VLX0"/>
<evidence type="ECO:0000259" key="7">
    <source>
        <dbReference type="PROSITE" id="PS50001"/>
    </source>
</evidence>
<dbReference type="PROSITE" id="PS50001">
    <property type="entry name" value="SH2"/>
    <property type="match status" value="1"/>
</dbReference>
<evidence type="ECO:0000256" key="1">
    <source>
        <dbReference type="ARBA" id="ARBA00022604"/>
    </source>
</evidence>
<dbReference type="WBParaSite" id="Pan_g22724.t1">
    <property type="protein sequence ID" value="Pan_g22724.t1"/>
    <property type="gene ID" value="Pan_g22724"/>
</dbReference>
<keyword evidence="3" id="KW-0833">Ubl conjugation pathway</keyword>
<evidence type="ECO:0000313" key="9">
    <source>
        <dbReference type="Proteomes" id="UP000492821"/>
    </source>
</evidence>
<dbReference type="GO" id="GO:0009968">
    <property type="term" value="P:negative regulation of signal transduction"/>
    <property type="evidence" value="ECO:0007669"/>
    <property type="project" value="UniProtKB-KW"/>
</dbReference>
<feature type="domain" description="SOCS box" evidence="8">
    <location>
        <begin position="233"/>
        <end position="282"/>
    </location>
</feature>
<dbReference type="Pfam" id="PF00017">
    <property type="entry name" value="SH2"/>
    <property type="match status" value="1"/>
</dbReference>
<reference evidence="10" key="2">
    <citation type="submission" date="2020-10" db="UniProtKB">
        <authorList>
            <consortium name="WormBaseParasite"/>
        </authorList>
    </citation>
    <scope>IDENTIFICATION</scope>
</reference>
<dbReference type="SMART" id="SM00252">
    <property type="entry name" value="SH2"/>
    <property type="match status" value="1"/>
</dbReference>
<keyword evidence="2" id="KW-0734">Signal transduction inhibitor</keyword>
<evidence type="ECO:0000313" key="10">
    <source>
        <dbReference type="WBParaSite" id="Pan_g22724.t1"/>
    </source>
</evidence>
<dbReference type="GO" id="GO:0035556">
    <property type="term" value="P:intracellular signal transduction"/>
    <property type="evidence" value="ECO:0007669"/>
    <property type="project" value="InterPro"/>
</dbReference>
<evidence type="ECO:0000259" key="8">
    <source>
        <dbReference type="PROSITE" id="PS50225"/>
    </source>
</evidence>
<evidence type="ECO:0000256" key="5">
    <source>
        <dbReference type="PROSITE-ProRule" id="PRU00191"/>
    </source>
</evidence>
<keyword evidence="9" id="KW-1185">Reference proteome</keyword>
<dbReference type="PANTHER" id="PTHR10155">
    <property type="entry name" value="PHOSPHATIDYLINOSITOL 3-KINASE REGULATORY SUBUNIT"/>
    <property type="match status" value="1"/>
</dbReference>
<protein>
    <submittedName>
        <fullName evidence="10">SH2 domain-containing protein</fullName>
    </submittedName>
</protein>
<dbReference type="InterPro" id="IPR001496">
    <property type="entry name" value="SOCS_box"/>
</dbReference>
<evidence type="ECO:0000256" key="3">
    <source>
        <dbReference type="ARBA" id="ARBA00022786"/>
    </source>
</evidence>
<dbReference type="Gene3D" id="3.30.505.10">
    <property type="entry name" value="SH2 domain"/>
    <property type="match status" value="1"/>
</dbReference>
<reference evidence="9" key="1">
    <citation type="journal article" date="2013" name="Genetics">
        <title>The draft genome and transcriptome of Panagrellus redivivus are shaped by the harsh demands of a free-living lifestyle.</title>
        <authorList>
            <person name="Srinivasan J."/>
            <person name="Dillman A.R."/>
            <person name="Macchietto M.G."/>
            <person name="Heikkinen L."/>
            <person name="Lakso M."/>
            <person name="Fracchia K.M."/>
            <person name="Antoshechkin I."/>
            <person name="Mortazavi A."/>
            <person name="Wong G."/>
            <person name="Sternberg P.W."/>
        </authorList>
    </citation>
    <scope>NUCLEOTIDE SEQUENCE [LARGE SCALE GENOMIC DNA]</scope>
    <source>
        <strain evidence="9">MT8872</strain>
    </source>
</reference>
<keyword evidence="1" id="KW-0341">Growth regulation</keyword>
<dbReference type="GO" id="GO:0005942">
    <property type="term" value="C:phosphatidylinositol 3-kinase complex"/>
    <property type="evidence" value="ECO:0007669"/>
    <property type="project" value="TreeGrafter"/>
</dbReference>
<dbReference type="SUPFAM" id="SSF158235">
    <property type="entry name" value="SOCS box-like"/>
    <property type="match status" value="1"/>
</dbReference>
<dbReference type="Pfam" id="PF07525">
    <property type="entry name" value="SOCS_box"/>
    <property type="match status" value="1"/>
</dbReference>
<keyword evidence="4 5" id="KW-0727">SH2 domain</keyword>
<feature type="domain" description="SH2" evidence="7">
    <location>
        <begin position="143"/>
        <end position="238"/>
    </location>
</feature>
<dbReference type="SMART" id="SM00969">
    <property type="entry name" value="SOCS_box"/>
    <property type="match status" value="1"/>
</dbReference>
<dbReference type="PROSITE" id="PS50225">
    <property type="entry name" value="SOCS"/>
    <property type="match status" value="1"/>
</dbReference>
<dbReference type="SMART" id="SM00253">
    <property type="entry name" value="SOCS"/>
    <property type="match status" value="1"/>
</dbReference>
<dbReference type="GO" id="GO:0046935">
    <property type="term" value="F:1-phosphatidylinositol-3-kinase regulator activity"/>
    <property type="evidence" value="ECO:0007669"/>
    <property type="project" value="TreeGrafter"/>
</dbReference>
<accession>A0A7E4VLX0</accession>
<feature type="region of interest" description="Disordered" evidence="6">
    <location>
        <begin position="19"/>
        <end position="50"/>
    </location>
</feature>
<evidence type="ECO:0000256" key="4">
    <source>
        <dbReference type="ARBA" id="ARBA00022999"/>
    </source>
</evidence>
<evidence type="ECO:0000256" key="6">
    <source>
        <dbReference type="SAM" id="MobiDB-lite"/>
    </source>
</evidence>
<dbReference type="InterPro" id="IPR000980">
    <property type="entry name" value="SH2"/>
</dbReference>